<dbReference type="EnsemblFungi" id="MAPG_09429T0">
    <property type="protein sequence ID" value="MAPG_09429T0"/>
    <property type="gene ID" value="MAPG_09429"/>
</dbReference>
<proteinExistence type="predicted"/>
<dbReference type="AlphaFoldDB" id="A0A0C4E9X9"/>
<organism evidence="3 4">
    <name type="scientific">Magnaporthiopsis poae (strain ATCC 64411 / 73-15)</name>
    <name type="common">Kentucky bluegrass fungus</name>
    <name type="synonym">Magnaporthe poae</name>
    <dbReference type="NCBI Taxonomy" id="644358"/>
    <lineage>
        <taxon>Eukaryota</taxon>
        <taxon>Fungi</taxon>
        <taxon>Dikarya</taxon>
        <taxon>Ascomycota</taxon>
        <taxon>Pezizomycotina</taxon>
        <taxon>Sordariomycetes</taxon>
        <taxon>Sordariomycetidae</taxon>
        <taxon>Magnaporthales</taxon>
        <taxon>Magnaporthaceae</taxon>
        <taxon>Magnaporthiopsis</taxon>
    </lineage>
</organism>
<feature type="region of interest" description="Disordered" evidence="1">
    <location>
        <begin position="205"/>
        <end position="276"/>
    </location>
</feature>
<keyword evidence="4" id="KW-1185">Reference proteome</keyword>
<feature type="compositionally biased region" description="Low complexity" evidence="1">
    <location>
        <begin position="238"/>
        <end position="257"/>
    </location>
</feature>
<protein>
    <submittedName>
        <fullName evidence="2 3">Uncharacterized protein</fullName>
    </submittedName>
</protein>
<dbReference type="Proteomes" id="UP000011715">
    <property type="component" value="Unassembled WGS sequence"/>
</dbReference>
<accession>A0A0C4E9X9</accession>
<dbReference type="VEuPathDB" id="FungiDB:MAPG_09429"/>
<reference evidence="2" key="2">
    <citation type="submission" date="2010-05" db="EMBL/GenBank/DDBJ databases">
        <title>The Genome Sequence of Magnaporthe poae strain ATCC 64411.</title>
        <authorList>
            <consortium name="The Broad Institute Genome Sequencing Platform"/>
            <consortium name="Broad Institute Genome Sequencing Center for Infectious Disease"/>
            <person name="Ma L.-J."/>
            <person name="Dead R."/>
            <person name="Young S."/>
            <person name="Zeng Q."/>
            <person name="Koehrsen M."/>
            <person name="Alvarado L."/>
            <person name="Berlin A."/>
            <person name="Chapman S.B."/>
            <person name="Chen Z."/>
            <person name="Freedman E."/>
            <person name="Gellesch M."/>
            <person name="Goldberg J."/>
            <person name="Griggs A."/>
            <person name="Gujja S."/>
            <person name="Heilman E.R."/>
            <person name="Heiman D."/>
            <person name="Hepburn T."/>
            <person name="Howarth C."/>
            <person name="Jen D."/>
            <person name="Larson L."/>
            <person name="Mehta T."/>
            <person name="Neiman D."/>
            <person name="Pearson M."/>
            <person name="Roberts A."/>
            <person name="Saif S."/>
            <person name="Shea T."/>
            <person name="Shenoy N."/>
            <person name="Sisk P."/>
            <person name="Stolte C."/>
            <person name="Sykes S."/>
            <person name="Walk T."/>
            <person name="White J."/>
            <person name="Yandava C."/>
            <person name="Haas B."/>
            <person name="Nusbaum C."/>
            <person name="Birren B."/>
        </authorList>
    </citation>
    <scope>NUCLEOTIDE SEQUENCE</scope>
    <source>
        <strain evidence="2">ATCC 64411</strain>
    </source>
</reference>
<dbReference type="eggNOG" id="ENOG502T4C5">
    <property type="taxonomic scope" value="Eukaryota"/>
</dbReference>
<dbReference type="EMBL" id="ADBL01002406">
    <property type="status" value="NOT_ANNOTATED_CDS"/>
    <property type="molecule type" value="Genomic_DNA"/>
</dbReference>
<evidence type="ECO:0000313" key="3">
    <source>
        <dbReference type="EnsemblFungi" id="MAPG_09429T0"/>
    </source>
</evidence>
<dbReference type="EMBL" id="GL876976">
    <property type="protein sequence ID" value="KLU90904.1"/>
    <property type="molecule type" value="Genomic_DNA"/>
</dbReference>
<dbReference type="OrthoDB" id="4851317at2759"/>
<reference evidence="3" key="5">
    <citation type="submission" date="2015-06" db="UniProtKB">
        <authorList>
            <consortium name="EnsemblFungi"/>
        </authorList>
    </citation>
    <scope>IDENTIFICATION</scope>
    <source>
        <strain evidence="3">ATCC 64411</strain>
    </source>
</reference>
<evidence type="ECO:0000256" key="1">
    <source>
        <dbReference type="SAM" id="MobiDB-lite"/>
    </source>
</evidence>
<feature type="compositionally biased region" description="Polar residues" evidence="1">
    <location>
        <begin position="258"/>
        <end position="275"/>
    </location>
</feature>
<sequence length="336" mass="37343">MVFFDIREWDHKHRDTLLGRLAKSFKLDRTRVRRASSSSSSSSASSSDSGSGSAPSSSSYDSSSSGFDSGSESESPSGQQQRPSTPELTFPYPAVKCIIGQHFLSCASPRFWGWLIVCGFFDADDNELWHSEVFIGQDCSRGWSPETREYDDGPLPPRWAALGTLPPPNEDLSGLTIRGYRVGDRTYNILDGQLIDVTRSDHHIVIQRPGSRRPTPVRSSNRNASSVPTCPQQGRTLGSVRGRSGNNNSNSSSRPSRFTPTSQPRHATRPSQSAVNFAAPPYPVAQHPYYYYPGYHTAHPPQPLVQQPRPAVYAGQWTPVFDQTTRRWVPVWRPAY</sequence>
<feature type="compositionally biased region" description="Polar residues" evidence="1">
    <location>
        <begin position="217"/>
        <end position="236"/>
    </location>
</feature>
<name>A0A0C4E9X9_MAGP6</name>
<feature type="region of interest" description="Disordered" evidence="1">
    <location>
        <begin position="29"/>
        <end position="86"/>
    </location>
</feature>
<feature type="compositionally biased region" description="Low complexity" evidence="1">
    <location>
        <begin position="36"/>
        <end position="78"/>
    </location>
</feature>
<reference evidence="3" key="4">
    <citation type="journal article" date="2015" name="G3 (Bethesda)">
        <title>Genome sequences of three phytopathogenic species of the Magnaporthaceae family of fungi.</title>
        <authorList>
            <person name="Okagaki L.H."/>
            <person name="Nunes C.C."/>
            <person name="Sailsbery J."/>
            <person name="Clay B."/>
            <person name="Brown D."/>
            <person name="John T."/>
            <person name="Oh Y."/>
            <person name="Young N."/>
            <person name="Fitzgerald M."/>
            <person name="Haas B.J."/>
            <person name="Zeng Q."/>
            <person name="Young S."/>
            <person name="Adiconis X."/>
            <person name="Fan L."/>
            <person name="Levin J.Z."/>
            <person name="Mitchell T.K."/>
            <person name="Okubara P.A."/>
            <person name="Farman M.L."/>
            <person name="Kohn L.M."/>
            <person name="Birren B."/>
            <person name="Ma L.-J."/>
            <person name="Dean R.A."/>
        </authorList>
    </citation>
    <scope>NUCLEOTIDE SEQUENCE</scope>
    <source>
        <strain evidence="3">ATCC 64411 / 73-15</strain>
    </source>
</reference>
<evidence type="ECO:0000313" key="2">
    <source>
        <dbReference type="EMBL" id="KLU90904.1"/>
    </source>
</evidence>
<reference evidence="4" key="1">
    <citation type="submission" date="2010-05" db="EMBL/GenBank/DDBJ databases">
        <title>The genome sequence of Magnaporthe poae strain ATCC 64411.</title>
        <authorList>
            <person name="Ma L.-J."/>
            <person name="Dead R."/>
            <person name="Young S."/>
            <person name="Zeng Q."/>
            <person name="Koehrsen M."/>
            <person name="Alvarado L."/>
            <person name="Berlin A."/>
            <person name="Chapman S.B."/>
            <person name="Chen Z."/>
            <person name="Freedman E."/>
            <person name="Gellesch M."/>
            <person name="Goldberg J."/>
            <person name="Griggs A."/>
            <person name="Gujja S."/>
            <person name="Heilman E.R."/>
            <person name="Heiman D."/>
            <person name="Hepburn T."/>
            <person name="Howarth C."/>
            <person name="Jen D."/>
            <person name="Larson L."/>
            <person name="Mehta T."/>
            <person name="Neiman D."/>
            <person name="Pearson M."/>
            <person name="Roberts A."/>
            <person name="Saif S."/>
            <person name="Shea T."/>
            <person name="Shenoy N."/>
            <person name="Sisk P."/>
            <person name="Stolte C."/>
            <person name="Sykes S."/>
            <person name="Walk T."/>
            <person name="White J."/>
            <person name="Yandava C."/>
            <person name="Haas B."/>
            <person name="Nusbaum C."/>
            <person name="Birren B."/>
        </authorList>
    </citation>
    <scope>NUCLEOTIDE SEQUENCE [LARGE SCALE GENOMIC DNA]</scope>
    <source>
        <strain evidence="4">ATCC 64411 / 73-15</strain>
    </source>
</reference>
<reference evidence="2" key="3">
    <citation type="submission" date="2011-03" db="EMBL/GenBank/DDBJ databases">
        <title>Annotation of Magnaporthe poae ATCC 64411.</title>
        <authorList>
            <person name="Ma L.-J."/>
            <person name="Dead R."/>
            <person name="Young S.K."/>
            <person name="Zeng Q."/>
            <person name="Gargeya S."/>
            <person name="Fitzgerald M."/>
            <person name="Haas B."/>
            <person name="Abouelleil A."/>
            <person name="Alvarado L."/>
            <person name="Arachchi H.M."/>
            <person name="Berlin A."/>
            <person name="Brown A."/>
            <person name="Chapman S.B."/>
            <person name="Chen Z."/>
            <person name="Dunbar C."/>
            <person name="Freedman E."/>
            <person name="Gearin G."/>
            <person name="Gellesch M."/>
            <person name="Goldberg J."/>
            <person name="Griggs A."/>
            <person name="Gujja S."/>
            <person name="Heiman D."/>
            <person name="Howarth C."/>
            <person name="Larson L."/>
            <person name="Lui A."/>
            <person name="MacDonald P.J.P."/>
            <person name="Mehta T."/>
            <person name="Montmayeur A."/>
            <person name="Murphy C."/>
            <person name="Neiman D."/>
            <person name="Pearson M."/>
            <person name="Priest M."/>
            <person name="Roberts A."/>
            <person name="Saif S."/>
            <person name="Shea T."/>
            <person name="Shenoy N."/>
            <person name="Sisk P."/>
            <person name="Stolte C."/>
            <person name="Sykes S."/>
            <person name="Yandava C."/>
            <person name="Wortman J."/>
            <person name="Nusbaum C."/>
            <person name="Birren B."/>
        </authorList>
    </citation>
    <scope>NUCLEOTIDE SEQUENCE</scope>
    <source>
        <strain evidence="2">ATCC 64411</strain>
    </source>
</reference>
<evidence type="ECO:0000313" key="4">
    <source>
        <dbReference type="Proteomes" id="UP000011715"/>
    </source>
</evidence>
<gene>
    <name evidence="2" type="ORF">MAPG_09429</name>
</gene>